<organism evidence="4 5">
    <name type="scientific">Oikopleura dioica</name>
    <name type="common">Tunicate</name>
    <dbReference type="NCBI Taxonomy" id="34765"/>
    <lineage>
        <taxon>Eukaryota</taxon>
        <taxon>Metazoa</taxon>
        <taxon>Chordata</taxon>
        <taxon>Tunicata</taxon>
        <taxon>Appendicularia</taxon>
        <taxon>Copelata</taxon>
        <taxon>Oikopleuridae</taxon>
        <taxon>Oikopleura</taxon>
    </lineage>
</organism>
<dbReference type="PANTHER" id="PTHR45964:SF5">
    <property type="entry name" value="WSCD FAMILY MEMBER CG9164"/>
    <property type="match status" value="1"/>
</dbReference>
<protein>
    <recommendedName>
        <fullName evidence="2">Sulfotransferase</fullName>
        <ecNumber evidence="2">2.8.2.-</ecNumber>
    </recommendedName>
</protein>
<evidence type="ECO:0000259" key="3">
    <source>
        <dbReference type="Pfam" id="PF00685"/>
    </source>
</evidence>
<name>A0ABN7T0K6_OIKDI</name>
<dbReference type="SUPFAM" id="SSF52540">
    <property type="entry name" value="P-loop containing nucleoside triphosphate hydrolases"/>
    <property type="match status" value="1"/>
</dbReference>
<dbReference type="InterPro" id="IPR027417">
    <property type="entry name" value="P-loop_NTPase"/>
</dbReference>
<dbReference type="InterPro" id="IPR051589">
    <property type="entry name" value="Sialate-O-sulfotransferase"/>
</dbReference>
<gene>
    <name evidence="4" type="ORF">OKIOD_LOCUS12893</name>
</gene>
<comment type="similarity">
    <text evidence="1">Belongs to the WSCD family.</text>
</comment>
<dbReference type="EC" id="2.8.2.-" evidence="2"/>
<evidence type="ECO:0000313" key="5">
    <source>
        <dbReference type="Proteomes" id="UP001158576"/>
    </source>
</evidence>
<evidence type="ECO:0000256" key="2">
    <source>
        <dbReference type="RuleBase" id="RU361155"/>
    </source>
</evidence>
<proteinExistence type="inferred from homology"/>
<evidence type="ECO:0000313" key="4">
    <source>
        <dbReference type="EMBL" id="CAG5109608.1"/>
    </source>
</evidence>
<dbReference type="PANTHER" id="PTHR45964">
    <property type="entry name" value="WSCD FAMILY MEMBER CG9164"/>
    <property type="match status" value="1"/>
</dbReference>
<evidence type="ECO:0000256" key="1">
    <source>
        <dbReference type="ARBA" id="ARBA00010236"/>
    </source>
</evidence>
<dbReference type="Gene3D" id="3.40.50.300">
    <property type="entry name" value="P-loop containing nucleotide triphosphate hydrolases"/>
    <property type="match status" value="1"/>
</dbReference>
<reference evidence="4 5" key="1">
    <citation type="submission" date="2021-04" db="EMBL/GenBank/DDBJ databases">
        <authorList>
            <person name="Bliznina A."/>
        </authorList>
    </citation>
    <scope>NUCLEOTIDE SEQUENCE [LARGE SCALE GENOMIC DNA]</scope>
</reference>
<feature type="domain" description="Sulfotransferase" evidence="3">
    <location>
        <begin position="41"/>
        <end position="155"/>
    </location>
</feature>
<keyword evidence="2" id="KW-0808">Transferase</keyword>
<accession>A0ABN7T0K6</accession>
<dbReference type="Proteomes" id="UP001158576">
    <property type="component" value="Chromosome 2"/>
</dbReference>
<sequence>MQEACCMYGEIGEEMNTEEKFREADWPGGHFDPLSGRLIGIKTHAKHHLELASSIIFIIRNPYDTFKSEFNRKRGHVLPGENAHTKVVDPRMFAGDAWRRNVAKFSSQWNGFYETLIKEAKEAEKNYYLLFYENLKIDLVGEARKIYDFLQKDALKSGEVFTVENIEDRLKCIGEEDFSKFKRKHQELSFELYTDDEKLKINQKINNITEFFRENNIDYPKDIVSRWLQ</sequence>
<dbReference type="EMBL" id="OU015567">
    <property type="protein sequence ID" value="CAG5109608.1"/>
    <property type="molecule type" value="Genomic_DNA"/>
</dbReference>
<dbReference type="InterPro" id="IPR000863">
    <property type="entry name" value="Sulfotransferase_dom"/>
</dbReference>
<keyword evidence="5" id="KW-1185">Reference proteome</keyword>
<dbReference type="Pfam" id="PF00685">
    <property type="entry name" value="Sulfotransfer_1"/>
    <property type="match status" value="1"/>
</dbReference>
<comment type="similarity">
    <text evidence="2">Belongs to the sulfotransferase 1 family.</text>
</comment>